<dbReference type="AlphaFoldDB" id="A0A1M2VRW8"/>
<keyword evidence="3" id="KW-1185">Reference proteome</keyword>
<dbReference type="Proteomes" id="UP000184267">
    <property type="component" value="Unassembled WGS sequence"/>
</dbReference>
<accession>A0A1M2VRW8</accession>
<organism evidence="2 3">
    <name type="scientific">Trametes pubescens</name>
    <name type="common">White-rot fungus</name>
    <dbReference type="NCBI Taxonomy" id="154538"/>
    <lineage>
        <taxon>Eukaryota</taxon>
        <taxon>Fungi</taxon>
        <taxon>Dikarya</taxon>
        <taxon>Basidiomycota</taxon>
        <taxon>Agaricomycotina</taxon>
        <taxon>Agaricomycetes</taxon>
        <taxon>Polyporales</taxon>
        <taxon>Polyporaceae</taxon>
        <taxon>Trametes</taxon>
    </lineage>
</organism>
<evidence type="ECO:0000256" key="1">
    <source>
        <dbReference type="SAM" id="MobiDB-lite"/>
    </source>
</evidence>
<feature type="region of interest" description="Disordered" evidence="1">
    <location>
        <begin position="72"/>
        <end position="92"/>
    </location>
</feature>
<reference evidence="2 3" key="1">
    <citation type="submission" date="2016-10" db="EMBL/GenBank/DDBJ databases">
        <title>Genome sequence of the basidiomycete white-rot fungus Trametes pubescens.</title>
        <authorList>
            <person name="Makela M.R."/>
            <person name="Granchi Z."/>
            <person name="Peng M."/>
            <person name="De Vries R.P."/>
            <person name="Grigoriev I."/>
            <person name="Riley R."/>
            <person name="Hilden K."/>
        </authorList>
    </citation>
    <scope>NUCLEOTIDE SEQUENCE [LARGE SCALE GENOMIC DNA]</scope>
    <source>
        <strain evidence="2 3">FBCC735</strain>
    </source>
</reference>
<proteinExistence type="predicted"/>
<name>A0A1M2VRW8_TRAPU</name>
<evidence type="ECO:0000313" key="2">
    <source>
        <dbReference type="EMBL" id="OJT10341.1"/>
    </source>
</evidence>
<dbReference type="EMBL" id="MNAD01000788">
    <property type="protein sequence ID" value="OJT10341.1"/>
    <property type="molecule type" value="Genomic_DNA"/>
</dbReference>
<gene>
    <name evidence="2" type="ORF">TRAPUB_13146</name>
</gene>
<sequence length="92" mass="9907">MGTTPPTFLDKMGASALTTKGGFGSTPFSAASISFSFSDWLRSAPRLDLDLDMDDLDMDDLDLDTSTFDWLRAPPTDGSPTHSTAADLREES</sequence>
<evidence type="ECO:0000313" key="3">
    <source>
        <dbReference type="Proteomes" id="UP000184267"/>
    </source>
</evidence>
<protein>
    <submittedName>
        <fullName evidence="2">Uncharacterized protein</fullName>
    </submittedName>
</protein>
<comment type="caution">
    <text evidence="2">The sequence shown here is derived from an EMBL/GenBank/DDBJ whole genome shotgun (WGS) entry which is preliminary data.</text>
</comment>